<evidence type="ECO:0000256" key="1">
    <source>
        <dbReference type="SAM" id="SignalP"/>
    </source>
</evidence>
<feature type="signal peptide" evidence="1">
    <location>
        <begin position="1"/>
        <end position="20"/>
    </location>
</feature>
<gene>
    <name evidence="3" type="ORF">Nepgr_008297</name>
</gene>
<keyword evidence="1" id="KW-0732">Signal</keyword>
<dbReference type="CDD" id="cd05381">
    <property type="entry name" value="CAP_PR-1"/>
    <property type="match status" value="1"/>
</dbReference>
<dbReference type="InterPro" id="IPR001283">
    <property type="entry name" value="CRISP-related"/>
</dbReference>
<sequence>MAHRLLYIALLALCQGSANGVLQMTSAGPNNTPTAAAQPSAAEEFLDAHNRARAEVGVGPLKWGESLANATTRLVSYQRVRNRCQFANLSSDGKYGANQLWASGMVVTARMAVEAWVAEKKYYNHTDNSCAANHRCGVYKQVVWRKSSELGCAQATCAKEGSSLTICFYYPPGNAIGESPY</sequence>
<feature type="chain" id="PRO_5042182178" description="SCP domain-containing protein" evidence="1">
    <location>
        <begin position="21"/>
        <end position="181"/>
    </location>
</feature>
<dbReference type="Gene3D" id="3.40.33.10">
    <property type="entry name" value="CAP"/>
    <property type="match status" value="1"/>
</dbReference>
<evidence type="ECO:0000259" key="2">
    <source>
        <dbReference type="SMART" id="SM00198"/>
    </source>
</evidence>
<dbReference type="Proteomes" id="UP001279734">
    <property type="component" value="Unassembled WGS sequence"/>
</dbReference>
<dbReference type="AlphaFoldDB" id="A0AAD3S8H4"/>
<dbReference type="EMBL" id="BSYO01000006">
    <property type="protein sequence ID" value="GMH06457.1"/>
    <property type="molecule type" value="Genomic_DNA"/>
</dbReference>
<dbReference type="InterPro" id="IPR035940">
    <property type="entry name" value="CAP_sf"/>
</dbReference>
<organism evidence="3 4">
    <name type="scientific">Nepenthes gracilis</name>
    <name type="common">Slender pitcher plant</name>
    <dbReference type="NCBI Taxonomy" id="150966"/>
    <lineage>
        <taxon>Eukaryota</taxon>
        <taxon>Viridiplantae</taxon>
        <taxon>Streptophyta</taxon>
        <taxon>Embryophyta</taxon>
        <taxon>Tracheophyta</taxon>
        <taxon>Spermatophyta</taxon>
        <taxon>Magnoliopsida</taxon>
        <taxon>eudicotyledons</taxon>
        <taxon>Gunneridae</taxon>
        <taxon>Pentapetalae</taxon>
        <taxon>Caryophyllales</taxon>
        <taxon>Nepenthaceae</taxon>
        <taxon>Nepenthes</taxon>
    </lineage>
</organism>
<dbReference type="SUPFAM" id="SSF55797">
    <property type="entry name" value="PR-1-like"/>
    <property type="match status" value="1"/>
</dbReference>
<evidence type="ECO:0000313" key="4">
    <source>
        <dbReference type="Proteomes" id="UP001279734"/>
    </source>
</evidence>
<evidence type="ECO:0000313" key="3">
    <source>
        <dbReference type="EMBL" id="GMH06457.1"/>
    </source>
</evidence>
<dbReference type="Pfam" id="PF00188">
    <property type="entry name" value="CAP"/>
    <property type="match status" value="1"/>
</dbReference>
<keyword evidence="4" id="KW-1185">Reference proteome</keyword>
<name>A0AAD3S8H4_NEPGR</name>
<feature type="domain" description="SCP" evidence="2">
    <location>
        <begin position="40"/>
        <end position="177"/>
    </location>
</feature>
<comment type="caution">
    <text evidence="3">The sequence shown here is derived from an EMBL/GenBank/DDBJ whole genome shotgun (WGS) entry which is preliminary data.</text>
</comment>
<dbReference type="SMART" id="SM00198">
    <property type="entry name" value="SCP"/>
    <property type="match status" value="1"/>
</dbReference>
<accession>A0AAD3S8H4</accession>
<protein>
    <recommendedName>
        <fullName evidence="2">SCP domain-containing protein</fullName>
    </recommendedName>
</protein>
<dbReference type="PRINTS" id="PR00837">
    <property type="entry name" value="V5TPXLIKE"/>
</dbReference>
<reference evidence="3" key="1">
    <citation type="submission" date="2023-05" db="EMBL/GenBank/DDBJ databases">
        <title>Nepenthes gracilis genome sequencing.</title>
        <authorList>
            <person name="Fukushima K."/>
        </authorList>
    </citation>
    <scope>NUCLEOTIDE SEQUENCE</scope>
    <source>
        <strain evidence="3">SING2019-196</strain>
    </source>
</reference>
<dbReference type="FunFam" id="3.40.33.10:FF:000004">
    <property type="entry name" value="CAP, cysteine-rich secretory protein, antigen 5"/>
    <property type="match status" value="1"/>
</dbReference>
<dbReference type="InterPro" id="IPR014044">
    <property type="entry name" value="CAP_dom"/>
</dbReference>
<dbReference type="PANTHER" id="PTHR10334">
    <property type="entry name" value="CYSTEINE-RICH SECRETORY PROTEIN-RELATED"/>
    <property type="match status" value="1"/>
</dbReference>
<proteinExistence type="predicted"/>